<dbReference type="AlphaFoldDB" id="A0A8S9QHK5"/>
<dbReference type="Proteomes" id="UP000712600">
    <property type="component" value="Unassembled WGS sequence"/>
</dbReference>
<evidence type="ECO:0000313" key="2">
    <source>
        <dbReference type="Proteomes" id="UP000712600"/>
    </source>
</evidence>
<evidence type="ECO:0000313" key="1">
    <source>
        <dbReference type="EMBL" id="KAF3539162.1"/>
    </source>
</evidence>
<sequence length="143" mass="16125">MRGIRVLFIEISSQSDSSRVAARVSVRMAPDTCAATPRAPHGWLHGLLTYKVTPRPLPVWMHGLAPCKETPRPPHVWPYGLVACITTPRAWPIHLVLHMSTCMYRFHVQQHLMLPLTHILPGACHHVLITHTSSHLMLIDPFV</sequence>
<organism evidence="1 2">
    <name type="scientific">Brassica cretica</name>
    <name type="common">Mustard</name>
    <dbReference type="NCBI Taxonomy" id="69181"/>
    <lineage>
        <taxon>Eukaryota</taxon>
        <taxon>Viridiplantae</taxon>
        <taxon>Streptophyta</taxon>
        <taxon>Embryophyta</taxon>
        <taxon>Tracheophyta</taxon>
        <taxon>Spermatophyta</taxon>
        <taxon>Magnoliopsida</taxon>
        <taxon>eudicotyledons</taxon>
        <taxon>Gunneridae</taxon>
        <taxon>Pentapetalae</taxon>
        <taxon>rosids</taxon>
        <taxon>malvids</taxon>
        <taxon>Brassicales</taxon>
        <taxon>Brassicaceae</taxon>
        <taxon>Brassiceae</taxon>
        <taxon>Brassica</taxon>
    </lineage>
</organism>
<proteinExistence type="predicted"/>
<name>A0A8S9QHK5_BRACR</name>
<gene>
    <name evidence="1" type="ORF">F2Q69_00022287</name>
</gene>
<dbReference type="EMBL" id="QGKX02001290">
    <property type="protein sequence ID" value="KAF3539162.1"/>
    <property type="molecule type" value="Genomic_DNA"/>
</dbReference>
<reference evidence="1" key="1">
    <citation type="submission" date="2019-12" db="EMBL/GenBank/DDBJ databases">
        <title>Genome sequencing and annotation of Brassica cretica.</title>
        <authorList>
            <person name="Studholme D.J."/>
            <person name="Sarris P."/>
        </authorList>
    </citation>
    <scope>NUCLEOTIDE SEQUENCE</scope>
    <source>
        <strain evidence="1">PFS-109/04</strain>
        <tissue evidence="1">Leaf</tissue>
    </source>
</reference>
<protein>
    <submittedName>
        <fullName evidence="1">Uncharacterized protein</fullName>
    </submittedName>
</protein>
<comment type="caution">
    <text evidence="1">The sequence shown here is derived from an EMBL/GenBank/DDBJ whole genome shotgun (WGS) entry which is preliminary data.</text>
</comment>
<accession>A0A8S9QHK5</accession>